<dbReference type="SUPFAM" id="SSF56925">
    <property type="entry name" value="OMPA-like"/>
    <property type="match status" value="1"/>
</dbReference>
<evidence type="ECO:0000313" key="3">
    <source>
        <dbReference type="EMBL" id="HAE27923.1"/>
    </source>
</evidence>
<sequence length="280" mass="29390">MGGVRMKCTDQLDRPARKRDDVMRLHMIAAATVAGALLAAPGHAQGFYVSGTVGAAMQSDSDNSGATSADFLTGNGGALPAGTPIASGTSVGWETEFDNGMSYSAAVGYRYSPSFRGEVQLAMSKADVDTHKNVMLGGGSIDALDAGALTGSADTLGVTVADVVADGRGDTKTTAIFVNGYYDFANDSGFTPYVGAGIGYAKTDVTFKPSGVGIIDDDDNGLAYQVMAGATYSFNERWDVFGQYTYRSVEDGKYKVDLFPANLEVENKSNLIEVGIRYKF</sequence>
<dbReference type="Pfam" id="PF13505">
    <property type="entry name" value="OMP_b-brl"/>
    <property type="match status" value="1"/>
</dbReference>
<gene>
    <name evidence="3" type="ORF">DCG58_12240</name>
</gene>
<reference evidence="3 4" key="1">
    <citation type="journal article" date="2018" name="Nat. Biotechnol.">
        <title>A standardized bacterial taxonomy based on genome phylogeny substantially revises the tree of life.</title>
        <authorList>
            <person name="Parks D.H."/>
            <person name="Chuvochina M."/>
            <person name="Waite D.W."/>
            <person name="Rinke C."/>
            <person name="Skarshewski A."/>
            <person name="Chaumeil P.A."/>
            <person name="Hugenholtz P."/>
        </authorList>
    </citation>
    <scope>NUCLEOTIDE SEQUENCE [LARGE SCALE GENOMIC DNA]</scope>
    <source>
        <strain evidence="3">UBA8733</strain>
    </source>
</reference>
<dbReference type="RefSeq" id="WP_337956145.1">
    <property type="nucleotide sequence ID" value="NZ_CAJWRG010000255.1"/>
</dbReference>
<evidence type="ECO:0000313" key="4">
    <source>
        <dbReference type="Proteomes" id="UP000259610"/>
    </source>
</evidence>
<dbReference type="InterPro" id="IPR011250">
    <property type="entry name" value="OMP/PagP_B-barrel"/>
</dbReference>
<dbReference type="Gene3D" id="2.40.160.20">
    <property type="match status" value="1"/>
</dbReference>
<evidence type="ECO:0000259" key="2">
    <source>
        <dbReference type="Pfam" id="PF13505"/>
    </source>
</evidence>
<accession>A0A3B9GZQ6</accession>
<dbReference type="InterPro" id="IPR027385">
    <property type="entry name" value="Beta-barrel_OMP"/>
</dbReference>
<dbReference type="Proteomes" id="UP000259610">
    <property type="component" value="Unassembled WGS sequence"/>
</dbReference>
<keyword evidence="1" id="KW-0732">Signal</keyword>
<feature type="domain" description="Outer membrane protein beta-barrel" evidence="2">
    <location>
        <begin position="28"/>
        <end position="261"/>
    </location>
</feature>
<name>A0A3B9GZQ6_9PROT</name>
<evidence type="ECO:0000256" key="1">
    <source>
        <dbReference type="ARBA" id="ARBA00022729"/>
    </source>
</evidence>
<organism evidence="3 4">
    <name type="scientific">Hyphomonas adhaerens</name>
    <dbReference type="NCBI Taxonomy" id="81029"/>
    <lineage>
        <taxon>Bacteria</taxon>
        <taxon>Pseudomonadati</taxon>
        <taxon>Pseudomonadota</taxon>
        <taxon>Alphaproteobacteria</taxon>
        <taxon>Hyphomonadales</taxon>
        <taxon>Hyphomonadaceae</taxon>
        <taxon>Hyphomonas</taxon>
    </lineage>
</organism>
<protein>
    <recommendedName>
        <fullName evidence="2">Outer membrane protein beta-barrel domain-containing protein</fullName>
    </recommendedName>
</protein>
<dbReference type="EMBL" id="DMAN01000274">
    <property type="protein sequence ID" value="HAE27923.1"/>
    <property type="molecule type" value="Genomic_DNA"/>
</dbReference>
<dbReference type="AlphaFoldDB" id="A0A3B9GZQ6"/>
<proteinExistence type="predicted"/>
<comment type="caution">
    <text evidence="3">The sequence shown here is derived from an EMBL/GenBank/DDBJ whole genome shotgun (WGS) entry which is preliminary data.</text>
</comment>